<dbReference type="Gene3D" id="3.40.50.1110">
    <property type="entry name" value="SGNH hydrolase"/>
    <property type="match status" value="1"/>
</dbReference>
<feature type="domain" description="SGNH hydrolase-type esterase" evidence="2">
    <location>
        <begin position="41"/>
        <end position="249"/>
    </location>
</feature>
<dbReference type="InterPro" id="IPR013830">
    <property type="entry name" value="SGNH_hydro"/>
</dbReference>
<evidence type="ECO:0000313" key="4">
    <source>
        <dbReference type="Proteomes" id="UP001342826"/>
    </source>
</evidence>
<dbReference type="SUPFAM" id="SSF52266">
    <property type="entry name" value="SGNH hydrolase"/>
    <property type="match status" value="1"/>
</dbReference>
<dbReference type="InterPro" id="IPR036514">
    <property type="entry name" value="SGNH_hydro_sf"/>
</dbReference>
<name>A0ABU6P378_9BACI</name>
<comment type="caution">
    <text evidence="3">The sequence shown here is derived from an EMBL/GenBank/DDBJ whole genome shotgun (WGS) entry which is preliminary data.</text>
</comment>
<organism evidence="3 4">
    <name type="scientific">Metabacillus fastidiosus</name>
    <dbReference type="NCBI Taxonomy" id="1458"/>
    <lineage>
        <taxon>Bacteria</taxon>
        <taxon>Bacillati</taxon>
        <taxon>Bacillota</taxon>
        <taxon>Bacilli</taxon>
        <taxon>Bacillales</taxon>
        <taxon>Bacillaceae</taxon>
        <taxon>Metabacillus</taxon>
    </lineage>
</organism>
<protein>
    <submittedName>
        <fullName evidence="3">GDSL-type esterase/lipase family protein</fullName>
    </submittedName>
</protein>
<keyword evidence="4" id="KW-1185">Reference proteome</keyword>
<feature type="signal peptide" evidence="1">
    <location>
        <begin position="1"/>
        <end position="27"/>
    </location>
</feature>
<sequence length="458" mass="50878">MNKNRKLLTVLTMLIVMMLLVPVTALANGTSKQNVIQYVSLGDSLAAGQTPYKDPNGMPQYDQGYVDTIAGLMTSHNYEVTITKKGKSGLVSDELKAMVIDPNFQETVIKDADIITITIGANDILRALDISTFQLKEGANPTIILGNLHTNLNTILDEIKKENSDVKVYVMGYYNPFAQAISQLPTDKQQMLLSLLQNLNQSIQGSVALHAGAGQNVTFVPTSDVINANPFSFVPNPADIHLSVDGYQAVGKEFWKVMNLPKFESDSIKIPNIELPANHNNPIARLYARQELELLKKDSDGQFTFYKSLEKGGSYHVYGTEGMYYNVGGSYYVKHDEKLLSIYIGKVLVKENTPLYDKNGHVSRTLKKGEAIKVYSYDNEKYEVGGGYYVKNNSKVTYFTGYVKLKEDAVLYNANGQKHSVLKKGNLYFVKHIDGENIDLGGGYTVKDDKSKLSFIKN</sequence>
<dbReference type="GeneID" id="301141899"/>
<gene>
    <name evidence="3" type="ORF">P9271_20740</name>
</gene>
<evidence type="ECO:0000259" key="2">
    <source>
        <dbReference type="Pfam" id="PF13472"/>
    </source>
</evidence>
<feature type="chain" id="PRO_5045530164" evidence="1">
    <location>
        <begin position="28"/>
        <end position="458"/>
    </location>
</feature>
<proteinExistence type="predicted"/>
<reference evidence="3 4" key="1">
    <citation type="submission" date="2023-03" db="EMBL/GenBank/DDBJ databases">
        <title>Bacillus Genome Sequencing.</title>
        <authorList>
            <person name="Dunlap C."/>
        </authorList>
    </citation>
    <scope>NUCLEOTIDE SEQUENCE [LARGE SCALE GENOMIC DNA]</scope>
    <source>
        <strain evidence="3 4">NRS-1717</strain>
    </source>
</reference>
<keyword evidence="1" id="KW-0732">Signal</keyword>
<dbReference type="EMBL" id="JARTFS010000018">
    <property type="protein sequence ID" value="MED4403741.1"/>
    <property type="molecule type" value="Genomic_DNA"/>
</dbReference>
<accession>A0ABU6P378</accession>
<dbReference type="Pfam" id="PF13472">
    <property type="entry name" value="Lipase_GDSL_2"/>
    <property type="match status" value="1"/>
</dbReference>
<evidence type="ECO:0000256" key="1">
    <source>
        <dbReference type="SAM" id="SignalP"/>
    </source>
</evidence>
<dbReference type="Proteomes" id="UP001342826">
    <property type="component" value="Unassembled WGS sequence"/>
</dbReference>
<evidence type="ECO:0000313" key="3">
    <source>
        <dbReference type="EMBL" id="MED4403741.1"/>
    </source>
</evidence>
<dbReference type="RefSeq" id="WP_066231710.1">
    <property type="nucleotide sequence ID" value="NZ_JARTFQ010000006.1"/>
</dbReference>